<feature type="non-terminal residue" evidence="1">
    <location>
        <position position="1"/>
    </location>
</feature>
<dbReference type="CDD" id="cd09272">
    <property type="entry name" value="RNase_HI_RT_Ty1"/>
    <property type="match status" value="1"/>
</dbReference>
<dbReference type="Proteomes" id="UP000196158">
    <property type="component" value="Unassembled WGS sequence"/>
</dbReference>
<evidence type="ECO:0000313" key="1">
    <source>
        <dbReference type="EMBL" id="SMN22169.1"/>
    </source>
</evidence>
<organism evidence="1 2">
    <name type="scientific">Maudiozyma saulgeensis</name>
    <dbReference type="NCBI Taxonomy" id="1789683"/>
    <lineage>
        <taxon>Eukaryota</taxon>
        <taxon>Fungi</taxon>
        <taxon>Dikarya</taxon>
        <taxon>Ascomycota</taxon>
        <taxon>Saccharomycotina</taxon>
        <taxon>Saccharomycetes</taxon>
        <taxon>Saccharomycetales</taxon>
        <taxon>Saccharomycetaceae</taxon>
        <taxon>Maudiozyma</taxon>
    </lineage>
</organism>
<evidence type="ECO:0000313" key="2">
    <source>
        <dbReference type="Proteomes" id="UP000196158"/>
    </source>
</evidence>
<proteinExistence type="predicted"/>
<dbReference type="AlphaFoldDB" id="A0A1X7R9M8"/>
<sequence length="210" mass="24656">YIGYKYRFDLLYHINVLARYTLYPSKTVMEMAKQLIQYLWCTRNKMLRWFKEDKHGKNHLKVIADAAFASQDDYKSQYGNYYYLNNNVIGGKSSKSTLTCTSSTEAEIYAISESIPRIEIFELLIEEINKTPIEKEIITDSKPSISSFTAIDESRMKAKFFTTRLLRAKEEIKRQNIKMSYVETKNNTADILTKPVQVKDFIHLTENWIL</sequence>
<dbReference type="STRING" id="1789683.A0A1X7R9M8"/>
<dbReference type="EMBL" id="FXLY01000010">
    <property type="protein sequence ID" value="SMN22169.1"/>
    <property type="molecule type" value="Genomic_DNA"/>
</dbReference>
<reference evidence="1 2" key="1">
    <citation type="submission" date="2017-04" db="EMBL/GenBank/DDBJ databases">
        <authorList>
            <person name="Afonso C.L."/>
            <person name="Miller P.J."/>
            <person name="Scott M.A."/>
            <person name="Spackman E."/>
            <person name="Goraichik I."/>
            <person name="Dimitrov K.M."/>
            <person name="Suarez D.L."/>
            <person name="Swayne D.E."/>
        </authorList>
    </citation>
    <scope>NUCLEOTIDE SEQUENCE [LARGE SCALE GENOMIC DNA]</scope>
</reference>
<accession>A0A1X7R9M8</accession>
<dbReference type="OrthoDB" id="5423336at2759"/>
<protein>
    <submittedName>
        <fullName evidence="1">Putative Ty retrotransposon (Partial)</fullName>
    </submittedName>
</protein>
<keyword evidence="2" id="KW-1185">Reference proteome</keyword>
<gene>
    <name evidence="1" type="ORF">KASA_0I01892G</name>
</gene>
<name>A0A1X7R9M8_9SACH</name>